<organism evidence="3">
    <name type="scientific">Cladocopium goreaui</name>
    <dbReference type="NCBI Taxonomy" id="2562237"/>
    <lineage>
        <taxon>Eukaryota</taxon>
        <taxon>Sar</taxon>
        <taxon>Alveolata</taxon>
        <taxon>Dinophyceae</taxon>
        <taxon>Suessiales</taxon>
        <taxon>Symbiodiniaceae</taxon>
        <taxon>Cladocopium</taxon>
    </lineage>
</organism>
<dbReference type="EMBL" id="CAMXCT030000968">
    <property type="protein sequence ID" value="CAL4772529.1"/>
    <property type="molecule type" value="Genomic_DNA"/>
</dbReference>
<reference evidence="4 5" key="2">
    <citation type="submission" date="2024-05" db="EMBL/GenBank/DDBJ databases">
        <authorList>
            <person name="Chen Y."/>
            <person name="Shah S."/>
            <person name="Dougan E. K."/>
            <person name="Thang M."/>
            <person name="Chan C."/>
        </authorList>
    </citation>
    <scope>NUCLEOTIDE SEQUENCE [LARGE SCALE GENOMIC DNA]</scope>
</reference>
<comment type="caution">
    <text evidence="3">The sequence shown here is derived from an EMBL/GenBank/DDBJ whole genome shotgun (WGS) entry which is preliminary data.</text>
</comment>
<dbReference type="PRINTS" id="PR00111">
    <property type="entry name" value="ABHYDROLASE"/>
</dbReference>
<feature type="compositionally biased region" description="Low complexity" evidence="1">
    <location>
        <begin position="21"/>
        <end position="31"/>
    </location>
</feature>
<dbReference type="PANTHER" id="PTHR43798:SF33">
    <property type="entry name" value="HYDROLASE, PUTATIVE (AFU_ORTHOLOGUE AFUA_2G14860)-RELATED"/>
    <property type="match status" value="1"/>
</dbReference>
<feature type="region of interest" description="Disordered" evidence="1">
    <location>
        <begin position="1"/>
        <end position="31"/>
    </location>
</feature>
<evidence type="ECO:0000313" key="4">
    <source>
        <dbReference type="EMBL" id="CAL4772529.1"/>
    </source>
</evidence>
<feature type="domain" description="Serine aminopeptidase S33" evidence="2">
    <location>
        <begin position="67"/>
        <end position="329"/>
    </location>
</feature>
<protein>
    <submittedName>
        <fullName evidence="4">Dihydrolipoyllysine-residue acetyltransferase component of acetoin cleaving system</fullName>
    </submittedName>
</protein>
<dbReference type="InterPro" id="IPR000073">
    <property type="entry name" value="AB_hydrolase_1"/>
</dbReference>
<dbReference type="PANTHER" id="PTHR43798">
    <property type="entry name" value="MONOACYLGLYCEROL LIPASE"/>
    <property type="match status" value="1"/>
</dbReference>
<sequence length="367" mass="40793">MAFGPTASAEHPQPRRPDPHSNPCSPPSKSSPFLRGECLRLPKGEVNYQLHEPHLPHAENSANSAAPLVVCLHGLNGSVSSFAKISPLLVQTGFRVLVFDLYGFGLSASPSGRLDVEIYVDQVVKLLEGLKVPSTEKIFLLGFSMGGVIAVEFTNRFPERVRRLLLVAPGGLLQRSKTPCKPLLFGCLRTRLGGCLLAAATLLACCCSCCVKRSLRGDKLANRFELDVREPVKFKDVSRENGERFLWNFHRSVNVYLRVLRRMPLWCEDFQDSYEALAKGRTPVLFLWGDSDCTVPYSEAEHEVRKLFAPRGVSCCMLPESGHGLLMEDAVQVSHYAAAWFCDLKDPTWKSCLDHWRLQANPVASQV</sequence>
<dbReference type="AlphaFoldDB" id="A0A9P1C495"/>
<evidence type="ECO:0000256" key="1">
    <source>
        <dbReference type="SAM" id="MobiDB-lite"/>
    </source>
</evidence>
<dbReference type="EMBL" id="CAMXCT020000968">
    <property type="protein sequence ID" value="CAL1138592.1"/>
    <property type="molecule type" value="Genomic_DNA"/>
</dbReference>
<evidence type="ECO:0000313" key="5">
    <source>
        <dbReference type="Proteomes" id="UP001152797"/>
    </source>
</evidence>
<dbReference type="Proteomes" id="UP001152797">
    <property type="component" value="Unassembled WGS sequence"/>
</dbReference>
<dbReference type="EMBL" id="CAMXCT010000968">
    <property type="protein sequence ID" value="CAI3985217.1"/>
    <property type="molecule type" value="Genomic_DNA"/>
</dbReference>
<gene>
    <name evidence="3" type="ORF">C1SCF055_LOCUS12691</name>
</gene>
<accession>A0A9P1C495</accession>
<dbReference type="InterPro" id="IPR050266">
    <property type="entry name" value="AB_hydrolase_sf"/>
</dbReference>
<proteinExistence type="predicted"/>
<dbReference type="OrthoDB" id="408373at2759"/>
<evidence type="ECO:0000313" key="3">
    <source>
        <dbReference type="EMBL" id="CAI3985217.1"/>
    </source>
</evidence>
<evidence type="ECO:0000259" key="2">
    <source>
        <dbReference type="Pfam" id="PF12146"/>
    </source>
</evidence>
<name>A0A9P1C495_9DINO</name>
<dbReference type="Pfam" id="PF12146">
    <property type="entry name" value="Hydrolase_4"/>
    <property type="match status" value="1"/>
</dbReference>
<reference evidence="3" key="1">
    <citation type="submission" date="2022-10" db="EMBL/GenBank/DDBJ databases">
        <authorList>
            <person name="Chen Y."/>
            <person name="Dougan E. K."/>
            <person name="Chan C."/>
            <person name="Rhodes N."/>
            <person name="Thang M."/>
        </authorList>
    </citation>
    <scope>NUCLEOTIDE SEQUENCE</scope>
</reference>
<keyword evidence="5" id="KW-1185">Reference proteome</keyword>
<dbReference type="InterPro" id="IPR022742">
    <property type="entry name" value="Hydrolase_4"/>
</dbReference>
<dbReference type="Gene3D" id="3.40.50.1820">
    <property type="entry name" value="alpha/beta hydrolase"/>
    <property type="match status" value="1"/>
</dbReference>
<dbReference type="GO" id="GO:0016020">
    <property type="term" value="C:membrane"/>
    <property type="evidence" value="ECO:0007669"/>
    <property type="project" value="TreeGrafter"/>
</dbReference>
<dbReference type="InterPro" id="IPR029058">
    <property type="entry name" value="AB_hydrolase_fold"/>
</dbReference>
<dbReference type="SUPFAM" id="SSF53474">
    <property type="entry name" value="alpha/beta-Hydrolases"/>
    <property type="match status" value="1"/>
</dbReference>